<sequence length="424" mass="48171">MSVSRELKTFEGSVEEAVLKTALTDLVTYDFANLVIEACNALKPVSFVNADVLIQSVYLEESKEKIYAADSLEDLKPDSTNVEYTFVAYDQLFNTGIVKELIDHGIGELREEWKPAVLAILKFLRDRKHHQEALSTMKGVGDEAKLTAVMVQHLFSHLTAGNDYVIDNRSKNLPKYCPCEMENCKALIKNGCTALGSLQTWHGYADIILNQNIAVSLIECPSKEKNLCIETDDKFEEENLSDPIQIDKDEEAGPSSPKRICKDDNDNEEKETQSQQMIDHVIAQTITNAFSQVSKTPALSGWLIPTFGCALDHVIALLYDPKNDVLLQCVDKIPIWGRQGLYLPSIVQIWMFLNFTVFTFKDLADDYELKRSNFHVLAKYRLEDYRQMKSGKAFNPTYDCDYYSDVLIRMRKKGEKAHKKLAEH</sequence>
<keyword evidence="3" id="KW-1185">Reference proteome</keyword>
<dbReference type="OrthoDB" id="6158759at2759"/>
<feature type="region of interest" description="Disordered" evidence="1">
    <location>
        <begin position="239"/>
        <end position="274"/>
    </location>
</feature>
<protein>
    <submittedName>
        <fullName evidence="2">Uncharacterized protein</fullName>
    </submittedName>
</protein>
<dbReference type="AlphaFoldDB" id="A0A8W8NWZ2"/>
<accession>A0A8W8NWZ2</accession>
<organism evidence="2 3">
    <name type="scientific">Magallana gigas</name>
    <name type="common">Pacific oyster</name>
    <name type="synonym">Crassostrea gigas</name>
    <dbReference type="NCBI Taxonomy" id="29159"/>
    <lineage>
        <taxon>Eukaryota</taxon>
        <taxon>Metazoa</taxon>
        <taxon>Spiralia</taxon>
        <taxon>Lophotrochozoa</taxon>
        <taxon>Mollusca</taxon>
        <taxon>Bivalvia</taxon>
        <taxon>Autobranchia</taxon>
        <taxon>Pteriomorphia</taxon>
        <taxon>Ostreida</taxon>
        <taxon>Ostreoidea</taxon>
        <taxon>Ostreidae</taxon>
        <taxon>Magallana</taxon>
    </lineage>
</organism>
<proteinExistence type="predicted"/>
<dbReference type="Proteomes" id="UP000005408">
    <property type="component" value="Unassembled WGS sequence"/>
</dbReference>
<reference evidence="2" key="1">
    <citation type="submission" date="2022-08" db="UniProtKB">
        <authorList>
            <consortium name="EnsemblMetazoa"/>
        </authorList>
    </citation>
    <scope>IDENTIFICATION</scope>
    <source>
        <strain evidence="2">05x7-T-G4-1.051#20</strain>
    </source>
</reference>
<name>A0A8W8NWZ2_MAGGI</name>
<dbReference type="EnsemblMetazoa" id="G7132.2">
    <property type="protein sequence ID" value="G7132.2:cds"/>
    <property type="gene ID" value="G7132"/>
</dbReference>
<dbReference type="OMA" id="FTEACVE"/>
<evidence type="ECO:0000256" key="1">
    <source>
        <dbReference type="SAM" id="MobiDB-lite"/>
    </source>
</evidence>
<evidence type="ECO:0000313" key="2">
    <source>
        <dbReference type="EnsemblMetazoa" id="G7132.2:cds"/>
    </source>
</evidence>
<evidence type="ECO:0000313" key="3">
    <source>
        <dbReference type="Proteomes" id="UP000005408"/>
    </source>
</evidence>